<dbReference type="RefSeq" id="XP_062878843.1">
    <property type="nucleotide sequence ID" value="XM_063022773.1"/>
</dbReference>
<dbReference type="AlphaFoldDB" id="A0AAX4HCV8"/>
<protein>
    <submittedName>
        <fullName evidence="3">Uncharacterized protein</fullName>
    </submittedName>
</protein>
<evidence type="ECO:0000313" key="4">
    <source>
        <dbReference type="Proteomes" id="UP001338582"/>
    </source>
</evidence>
<keyword evidence="2" id="KW-1133">Transmembrane helix</keyword>
<dbReference type="KEGG" id="asau:88174879"/>
<feature type="region of interest" description="Disordered" evidence="1">
    <location>
        <begin position="93"/>
        <end position="152"/>
    </location>
</feature>
<accession>A0AAX4HCV8</accession>
<keyword evidence="2" id="KW-0812">Transmembrane</keyword>
<sequence length="605" mass="68193">MESTTVNSSSSKTITEAIYLFILLSLGCIILVVLILGLWDCACGSNPENIQIVEQKDAADHMDVEMREKYRSKILWGLLSFNCIPHLRKMKEKQEEERHRLPQTNLGGASRTNAQNSTLGIRKATRPSSGRSNTSKTLRFEEPLPSSHNDFPKLSCENPRENALGQSCPDGPRNDGEFENYHQFVPFIEENINVVPKPSMRKGVEPDEEIVRYSYRELADLEEKFDLPAINVGEKVRTSQLLTSKASLPIPTSVSDDYLNSIKELILESEVTHRRIGLFQLVAVGAFLVPFTNPIHFNKVFCFLMMHAIDMLKIYNDTASTPILQVYLVDLGCCFLWEHWDSKIKGTNKAYGCFLLHNQNKKASRMNELTNGLAAGHSVSSEYQDCDADFERTEAETKAEDLNGLPSGRYRQLSAFSEVFSEEDQLSVIRREPDLPNARFNPPIEVGQIIVTFRLMCNMFLGTPALAKEVRSYCIFKISNVFRACAARAPCDQHPLLLPLVELSINNTRRDDIKSFFYDIFTEIVLHHLGCCIKPAYIFAPNSIIQSLVVHGLVALQPLHVRNQAGKLKTIIARQYRDARLWGTPISELDDGRGFAAPGGWYSPA</sequence>
<dbReference type="GeneID" id="88174879"/>
<dbReference type="EMBL" id="CP138897">
    <property type="protein sequence ID" value="WPK26462.1"/>
    <property type="molecule type" value="Genomic_DNA"/>
</dbReference>
<gene>
    <name evidence="3" type="ORF">PUMCH_003816</name>
</gene>
<keyword evidence="4" id="KW-1185">Reference proteome</keyword>
<evidence type="ECO:0000256" key="1">
    <source>
        <dbReference type="SAM" id="MobiDB-lite"/>
    </source>
</evidence>
<reference evidence="3 4" key="1">
    <citation type="submission" date="2023-10" db="EMBL/GenBank/DDBJ databases">
        <title>Draft Genome Sequence of Candida saopaulonensis from a very Premature Infant with Sepsis.</title>
        <authorList>
            <person name="Ning Y."/>
            <person name="Dai R."/>
            <person name="Xiao M."/>
            <person name="Xu Y."/>
            <person name="Yan Q."/>
            <person name="Zhang L."/>
        </authorList>
    </citation>
    <scope>NUCLEOTIDE SEQUENCE [LARGE SCALE GENOMIC DNA]</scope>
    <source>
        <strain evidence="3 4">19XY460</strain>
    </source>
</reference>
<name>A0AAX4HCV8_9ASCO</name>
<dbReference type="Proteomes" id="UP001338582">
    <property type="component" value="Chromosome 4"/>
</dbReference>
<organism evidence="3 4">
    <name type="scientific">Australozyma saopauloensis</name>
    <dbReference type="NCBI Taxonomy" id="291208"/>
    <lineage>
        <taxon>Eukaryota</taxon>
        <taxon>Fungi</taxon>
        <taxon>Dikarya</taxon>
        <taxon>Ascomycota</taxon>
        <taxon>Saccharomycotina</taxon>
        <taxon>Pichiomycetes</taxon>
        <taxon>Metschnikowiaceae</taxon>
        <taxon>Australozyma</taxon>
    </lineage>
</organism>
<evidence type="ECO:0000256" key="2">
    <source>
        <dbReference type="SAM" id="Phobius"/>
    </source>
</evidence>
<feature type="compositionally biased region" description="Polar residues" evidence="1">
    <location>
        <begin position="102"/>
        <end position="119"/>
    </location>
</feature>
<keyword evidence="2" id="KW-0472">Membrane</keyword>
<feature type="compositionally biased region" description="Polar residues" evidence="1">
    <location>
        <begin position="126"/>
        <end position="137"/>
    </location>
</feature>
<feature type="transmembrane region" description="Helical" evidence="2">
    <location>
        <begin position="17"/>
        <end position="39"/>
    </location>
</feature>
<proteinExistence type="predicted"/>
<evidence type="ECO:0000313" key="3">
    <source>
        <dbReference type="EMBL" id="WPK26462.1"/>
    </source>
</evidence>